<proteinExistence type="inferred from homology"/>
<evidence type="ECO:0000256" key="6">
    <source>
        <dbReference type="ARBA" id="ARBA00022763"/>
    </source>
</evidence>
<evidence type="ECO:0000256" key="3">
    <source>
        <dbReference type="ARBA" id="ARBA00022457"/>
    </source>
</evidence>
<keyword evidence="7 17" id="KW-0378">Hydrolase</keyword>
<evidence type="ECO:0000256" key="2">
    <source>
        <dbReference type="ARBA" id="ARBA00005582"/>
    </source>
</evidence>
<evidence type="ECO:0000256" key="9">
    <source>
        <dbReference type="ARBA" id="ARBA00023204"/>
    </source>
</evidence>
<dbReference type="KEGG" id="sta:STHERM_c07540"/>
<evidence type="ECO:0000256" key="10">
    <source>
        <dbReference type="ARBA" id="ARBA00035861"/>
    </source>
</evidence>
<comment type="cofactor">
    <cofactor evidence="1">
        <name>Mg(2+)</name>
        <dbReference type="ChEBI" id="CHEBI:18420"/>
    </cofactor>
</comment>
<keyword evidence="3" id="KW-0515">Mutator protein</keyword>
<evidence type="ECO:0000256" key="14">
    <source>
        <dbReference type="ARBA" id="ARBA00041592"/>
    </source>
</evidence>
<evidence type="ECO:0000256" key="15">
    <source>
        <dbReference type="ARBA" id="ARBA00041979"/>
    </source>
</evidence>
<dbReference type="InterPro" id="IPR020476">
    <property type="entry name" value="Nudix_hydrolase"/>
</dbReference>
<dbReference type="Proteomes" id="UP000001296">
    <property type="component" value="Chromosome"/>
</dbReference>
<dbReference type="InterPro" id="IPR020084">
    <property type="entry name" value="NUDIX_hydrolase_CS"/>
</dbReference>
<accession>E0RRK4</accession>
<dbReference type="EMBL" id="CP001698">
    <property type="protein sequence ID" value="ADN01705.1"/>
    <property type="molecule type" value="Genomic_DNA"/>
</dbReference>
<evidence type="ECO:0000259" key="18">
    <source>
        <dbReference type="PROSITE" id="PS51462"/>
    </source>
</evidence>
<evidence type="ECO:0000256" key="7">
    <source>
        <dbReference type="ARBA" id="ARBA00022801"/>
    </source>
</evidence>
<feature type="domain" description="Nudix hydrolase" evidence="18">
    <location>
        <begin position="2"/>
        <end position="127"/>
    </location>
</feature>
<dbReference type="GO" id="GO:0044715">
    <property type="term" value="F:8-oxo-dGDP phosphatase activity"/>
    <property type="evidence" value="ECO:0007669"/>
    <property type="project" value="TreeGrafter"/>
</dbReference>
<dbReference type="GO" id="GO:0008413">
    <property type="term" value="F:8-oxo-7,8-dihydroguanosine triphosphate pyrophosphatase activity"/>
    <property type="evidence" value="ECO:0007669"/>
    <property type="project" value="TreeGrafter"/>
</dbReference>
<dbReference type="SUPFAM" id="SSF55811">
    <property type="entry name" value="Nudix"/>
    <property type="match status" value="1"/>
</dbReference>
<keyword evidence="8" id="KW-0460">Magnesium</keyword>
<evidence type="ECO:0000256" key="16">
    <source>
        <dbReference type="ARBA" id="ARBA00042798"/>
    </source>
</evidence>
<gene>
    <name evidence="19" type="ordered locus">STHERM_c07540</name>
</gene>
<dbReference type="CDD" id="cd03425">
    <property type="entry name" value="NUDIX_MutT_NudA_like"/>
    <property type="match status" value="1"/>
</dbReference>
<evidence type="ECO:0000256" key="13">
    <source>
        <dbReference type="ARBA" id="ARBA00040794"/>
    </source>
</evidence>
<dbReference type="AlphaFoldDB" id="E0RRK4"/>
<protein>
    <recommendedName>
        <fullName evidence="13">8-oxo-dGTP diphosphatase</fullName>
        <ecNumber evidence="12">3.6.1.55</ecNumber>
    </recommendedName>
    <alternativeName>
        <fullName evidence="16">7,8-dihydro-8-oxoguanine-triphosphatase</fullName>
    </alternativeName>
    <alternativeName>
        <fullName evidence="15">Mutator protein MutT</fullName>
    </alternativeName>
    <alternativeName>
        <fullName evidence="14">dGTP pyrophosphohydrolase</fullName>
    </alternativeName>
</protein>
<dbReference type="PaxDb" id="665571-STHERM_c07540"/>
<dbReference type="Pfam" id="PF00293">
    <property type="entry name" value="NUDIX"/>
    <property type="match status" value="1"/>
</dbReference>
<dbReference type="PROSITE" id="PS00893">
    <property type="entry name" value="NUDIX_BOX"/>
    <property type="match status" value="1"/>
</dbReference>
<dbReference type="InterPro" id="IPR000086">
    <property type="entry name" value="NUDIX_hydrolase_dom"/>
</dbReference>
<dbReference type="PANTHER" id="PTHR47707">
    <property type="entry name" value="8-OXO-DGTP DIPHOSPHATASE"/>
    <property type="match status" value="1"/>
</dbReference>
<comment type="catalytic activity">
    <reaction evidence="10">
        <text>8-oxo-dGTP + H2O = 8-oxo-dGMP + diphosphate + H(+)</text>
        <dbReference type="Rhea" id="RHEA:31575"/>
        <dbReference type="ChEBI" id="CHEBI:15377"/>
        <dbReference type="ChEBI" id="CHEBI:15378"/>
        <dbReference type="ChEBI" id="CHEBI:33019"/>
        <dbReference type="ChEBI" id="CHEBI:63224"/>
        <dbReference type="ChEBI" id="CHEBI:77896"/>
        <dbReference type="EC" id="3.6.1.55"/>
    </reaction>
</comment>
<dbReference type="GO" id="GO:0044716">
    <property type="term" value="F:8-oxo-GDP phosphatase activity"/>
    <property type="evidence" value="ECO:0007669"/>
    <property type="project" value="TreeGrafter"/>
</dbReference>
<sequence length="131" mass="14864">MEERLTTAGVLLRGGKVLLALRREGGSVGGLWEFPGGKVRRGEAPEEALARELREELGLEVEVRECIYTGSFRNGEVRYTLLGFLVEAEGEPRLNDMHAELRWWDLVSVREELLVPSDRPLLEALLYRSKE</sequence>
<dbReference type="InterPro" id="IPR047127">
    <property type="entry name" value="MutT-like"/>
</dbReference>
<keyword evidence="9" id="KW-0234">DNA repair</keyword>
<dbReference type="InterPro" id="IPR015797">
    <property type="entry name" value="NUDIX_hydrolase-like_dom_sf"/>
</dbReference>
<comment type="catalytic activity">
    <reaction evidence="11">
        <text>8-oxo-GTP + H2O = 8-oxo-GMP + diphosphate + H(+)</text>
        <dbReference type="Rhea" id="RHEA:67616"/>
        <dbReference type="ChEBI" id="CHEBI:15377"/>
        <dbReference type="ChEBI" id="CHEBI:15378"/>
        <dbReference type="ChEBI" id="CHEBI:33019"/>
        <dbReference type="ChEBI" id="CHEBI:143553"/>
        <dbReference type="ChEBI" id="CHEBI:145694"/>
    </reaction>
</comment>
<dbReference type="HOGENOM" id="CLU_037162_19_3_12"/>
<comment type="similarity">
    <text evidence="2 17">Belongs to the Nudix hydrolase family.</text>
</comment>
<keyword evidence="5" id="KW-0479">Metal-binding</keyword>
<evidence type="ECO:0000256" key="4">
    <source>
        <dbReference type="ARBA" id="ARBA00022705"/>
    </source>
</evidence>
<dbReference type="GO" id="GO:0046872">
    <property type="term" value="F:metal ion binding"/>
    <property type="evidence" value="ECO:0007669"/>
    <property type="project" value="UniProtKB-KW"/>
</dbReference>
<reference key="1">
    <citation type="submission" date="2009-08" db="EMBL/GenBank/DDBJ databases">
        <title>The genome sequence of Spirochaeta thermophila DSM6192.</title>
        <authorList>
            <person name="Angelov A."/>
            <person name="Mientus M."/>
            <person name="Wittenberg S."/>
            <person name="Lehmann R."/>
            <person name="Liesegang H."/>
            <person name="Daniel R."/>
            <person name="Liebl W."/>
        </authorList>
    </citation>
    <scope>NUCLEOTIDE SEQUENCE</scope>
    <source>
        <strain>DSM 6192</strain>
    </source>
</reference>
<reference evidence="19 20" key="2">
    <citation type="journal article" date="2010" name="J. Bacteriol.">
        <title>Genome sequence of the polysaccharide-degrading, thermophilic anaerobe Spirochaeta thermophila DSM 6192.</title>
        <authorList>
            <person name="Angelov A."/>
            <person name="Liebl S."/>
            <person name="Ballschmiter M."/>
            <person name="Bomeke M."/>
            <person name="Lehmann R."/>
            <person name="Liesegang H."/>
            <person name="Daniel R."/>
            <person name="Liebl W."/>
        </authorList>
    </citation>
    <scope>NUCLEOTIDE SEQUENCE [LARGE SCALE GENOMIC DNA]</scope>
    <source>
        <strain evidence="20">ATCC 49972 / DSM 6192 / RI 19.B1</strain>
    </source>
</reference>
<evidence type="ECO:0000313" key="20">
    <source>
        <dbReference type="Proteomes" id="UP000001296"/>
    </source>
</evidence>
<dbReference type="GO" id="GO:0006281">
    <property type="term" value="P:DNA repair"/>
    <property type="evidence" value="ECO:0007669"/>
    <property type="project" value="UniProtKB-KW"/>
</dbReference>
<dbReference type="PRINTS" id="PR00502">
    <property type="entry name" value="NUDIXFAMILY"/>
</dbReference>
<evidence type="ECO:0000256" key="8">
    <source>
        <dbReference type="ARBA" id="ARBA00022842"/>
    </source>
</evidence>
<evidence type="ECO:0000256" key="17">
    <source>
        <dbReference type="RuleBase" id="RU003476"/>
    </source>
</evidence>
<dbReference type="eggNOG" id="COG1051">
    <property type="taxonomic scope" value="Bacteria"/>
</dbReference>
<dbReference type="GO" id="GO:0006260">
    <property type="term" value="P:DNA replication"/>
    <property type="evidence" value="ECO:0007669"/>
    <property type="project" value="UniProtKB-KW"/>
</dbReference>
<dbReference type="Gene3D" id="3.90.79.10">
    <property type="entry name" value="Nucleoside Triphosphate Pyrophosphohydrolase"/>
    <property type="match status" value="1"/>
</dbReference>
<dbReference type="EC" id="3.6.1.55" evidence="12"/>
<dbReference type="PROSITE" id="PS51462">
    <property type="entry name" value="NUDIX"/>
    <property type="match status" value="1"/>
</dbReference>
<dbReference type="PANTHER" id="PTHR47707:SF1">
    <property type="entry name" value="NUDIX HYDROLASE FAMILY PROTEIN"/>
    <property type="match status" value="1"/>
</dbReference>
<keyword evidence="6" id="KW-0227">DNA damage</keyword>
<evidence type="ECO:0000256" key="1">
    <source>
        <dbReference type="ARBA" id="ARBA00001946"/>
    </source>
</evidence>
<evidence type="ECO:0000256" key="5">
    <source>
        <dbReference type="ARBA" id="ARBA00022723"/>
    </source>
</evidence>
<evidence type="ECO:0000256" key="12">
    <source>
        <dbReference type="ARBA" id="ARBA00038905"/>
    </source>
</evidence>
<name>E0RRK4_WINT6</name>
<dbReference type="RefSeq" id="WP_013313546.1">
    <property type="nucleotide sequence ID" value="NC_014484.1"/>
</dbReference>
<keyword evidence="4" id="KW-0235">DNA replication</keyword>
<organism evidence="19 20">
    <name type="scientific">Winmispira thermophila (strain ATCC 49972 / DSM 6192 / RI 19.B1)</name>
    <name type="common">Spirochaeta thermophila</name>
    <dbReference type="NCBI Taxonomy" id="665571"/>
    <lineage>
        <taxon>Bacteria</taxon>
        <taxon>Pseudomonadati</taxon>
        <taxon>Spirochaetota</taxon>
        <taxon>Spirochaetia</taxon>
        <taxon>Winmispirales</taxon>
        <taxon>Winmispiraceae</taxon>
        <taxon>Winmispira</taxon>
    </lineage>
</organism>
<dbReference type="GO" id="GO:0035539">
    <property type="term" value="F:8-oxo-7,8-dihydrodeoxyguanosine triphosphate pyrophosphatase activity"/>
    <property type="evidence" value="ECO:0007669"/>
    <property type="project" value="UniProtKB-EC"/>
</dbReference>
<evidence type="ECO:0000313" key="19">
    <source>
        <dbReference type="EMBL" id="ADN01705.1"/>
    </source>
</evidence>
<evidence type="ECO:0000256" key="11">
    <source>
        <dbReference type="ARBA" id="ARBA00036904"/>
    </source>
</evidence>